<dbReference type="AlphaFoldDB" id="A0AAW2R7W1"/>
<name>A0AAW2R7W1_9LAMI</name>
<dbReference type="PANTHER" id="PTHR36066:SF8">
    <property type="entry name" value="TRANSCRIPTION FACTOR SAC51"/>
    <property type="match status" value="1"/>
</dbReference>
<feature type="compositionally biased region" description="Acidic residues" evidence="1">
    <location>
        <begin position="248"/>
        <end position="266"/>
    </location>
</feature>
<gene>
    <name evidence="2" type="ORF">Scaly_0718000</name>
</gene>
<feature type="compositionally biased region" description="Basic and acidic residues" evidence="1">
    <location>
        <begin position="279"/>
        <end position="293"/>
    </location>
</feature>
<organism evidence="2">
    <name type="scientific">Sesamum calycinum</name>
    <dbReference type="NCBI Taxonomy" id="2727403"/>
    <lineage>
        <taxon>Eukaryota</taxon>
        <taxon>Viridiplantae</taxon>
        <taxon>Streptophyta</taxon>
        <taxon>Embryophyta</taxon>
        <taxon>Tracheophyta</taxon>
        <taxon>Spermatophyta</taxon>
        <taxon>Magnoliopsida</taxon>
        <taxon>eudicotyledons</taxon>
        <taxon>Gunneridae</taxon>
        <taxon>Pentapetalae</taxon>
        <taxon>asterids</taxon>
        <taxon>lamiids</taxon>
        <taxon>Lamiales</taxon>
        <taxon>Pedaliaceae</taxon>
        <taxon>Sesamum</taxon>
    </lineage>
</organism>
<accession>A0AAW2R7W1</accession>
<protein>
    <submittedName>
        <fullName evidence="2">Transcription factor</fullName>
    </submittedName>
</protein>
<reference evidence="2" key="1">
    <citation type="submission" date="2020-06" db="EMBL/GenBank/DDBJ databases">
        <authorList>
            <person name="Li T."/>
            <person name="Hu X."/>
            <person name="Zhang T."/>
            <person name="Song X."/>
            <person name="Zhang H."/>
            <person name="Dai N."/>
            <person name="Sheng W."/>
            <person name="Hou X."/>
            <person name="Wei L."/>
        </authorList>
    </citation>
    <scope>NUCLEOTIDE SEQUENCE</scope>
    <source>
        <strain evidence="2">KEN8</strain>
        <tissue evidence="2">Leaf</tissue>
    </source>
</reference>
<feature type="region of interest" description="Disordered" evidence="1">
    <location>
        <begin position="247"/>
        <end position="318"/>
    </location>
</feature>
<dbReference type="EMBL" id="JACGWM010000004">
    <property type="protein sequence ID" value="KAL0376004.1"/>
    <property type="molecule type" value="Genomic_DNA"/>
</dbReference>
<reference evidence="2" key="2">
    <citation type="journal article" date="2024" name="Plant">
        <title>Genomic evolution and insights into agronomic trait innovations of Sesamum species.</title>
        <authorList>
            <person name="Miao H."/>
            <person name="Wang L."/>
            <person name="Qu L."/>
            <person name="Liu H."/>
            <person name="Sun Y."/>
            <person name="Le M."/>
            <person name="Wang Q."/>
            <person name="Wei S."/>
            <person name="Zheng Y."/>
            <person name="Lin W."/>
            <person name="Duan Y."/>
            <person name="Cao H."/>
            <person name="Xiong S."/>
            <person name="Wang X."/>
            <person name="Wei L."/>
            <person name="Li C."/>
            <person name="Ma Q."/>
            <person name="Ju M."/>
            <person name="Zhao R."/>
            <person name="Li G."/>
            <person name="Mu C."/>
            <person name="Tian Q."/>
            <person name="Mei H."/>
            <person name="Zhang T."/>
            <person name="Gao T."/>
            <person name="Zhang H."/>
        </authorList>
    </citation>
    <scope>NUCLEOTIDE SEQUENCE</scope>
    <source>
        <strain evidence="2">KEN8</strain>
    </source>
</reference>
<dbReference type="PANTHER" id="PTHR36066">
    <property type="entry name" value="TRANSCRIPTION FACTOR BHLH145"/>
    <property type="match status" value="1"/>
</dbReference>
<dbReference type="InterPro" id="IPR037546">
    <property type="entry name" value="SAC51-like"/>
</dbReference>
<evidence type="ECO:0000313" key="2">
    <source>
        <dbReference type="EMBL" id="KAL0376004.1"/>
    </source>
</evidence>
<comment type="caution">
    <text evidence="2">The sequence shown here is derived from an EMBL/GenBank/DDBJ whole genome shotgun (WGS) entry which is preliminary data.</text>
</comment>
<proteinExistence type="predicted"/>
<sequence length="412" mass="46298">MVCQAASQTRFRELKHEHGIAGRTTIIVRVIACFQPLQNCQVALLAGWLQPKSLRRVSSSAWKSSYLDHMALLQLEQTGSLPCFPPSMLTANVAFPGQSPPDLRGLNINQQDAVGGFFNLRPPYSNIRFPTENQYMKDLPCALPRRLGAMDKPVNALWAPQKKFLIFDQSGSHTRLFFSPSFAPQDQNFTSKIPASANGQCEEVASRLDEQFLTKPIVEEKWDENHLTDGEDEMLEDTEEINALLYSDSDDEYDDNDDDDNSENDEVTSTGHSPFSIEEDYKDKSLEELKEEVASSDESPKRRRLLDGKYKKSSLASAQRPSKRTISCNYEDDVESSCAGERNSHDDIDLCKREKKVKIRQALKILESIIPGLTSNDPLSIIDKAITFLKSMKTEAEVHGLSYPKSEPSTLP</sequence>
<evidence type="ECO:0000256" key="1">
    <source>
        <dbReference type="SAM" id="MobiDB-lite"/>
    </source>
</evidence>